<dbReference type="Gramene" id="EOY26927">
    <property type="protein sequence ID" value="EOY26927"/>
    <property type="gene ID" value="TCM_028889"/>
</dbReference>
<name>A0A061GCP2_THECC</name>
<organism evidence="1 2">
    <name type="scientific">Theobroma cacao</name>
    <name type="common">Cacao</name>
    <name type="synonym">Cocoa</name>
    <dbReference type="NCBI Taxonomy" id="3641"/>
    <lineage>
        <taxon>Eukaryota</taxon>
        <taxon>Viridiplantae</taxon>
        <taxon>Streptophyta</taxon>
        <taxon>Embryophyta</taxon>
        <taxon>Tracheophyta</taxon>
        <taxon>Spermatophyta</taxon>
        <taxon>Magnoliopsida</taxon>
        <taxon>eudicotyledons</taxon>
        <taxon>Gunneridae</taxon>
        <taxon>Pentapetalae</taxon>
        <taxon>rosids</taxon>
        <taxon>malvids</taxon>
        <taxon>Malvales</taxon>
        <taxon>Malvaceae</taxon>
        <taxon>Byttnerioideae</taxon>
        <taxon>Theobroma</taxon>
    </lineage>
</organism>
<keyword evidence="2" id="KW-1185">Reference proteome</keyword>
<dbReference type="HOGENOM" id="CLU_3018165_0_0_1"/>
<evidence type="ECO:0000313" key="2">
    <source>
        <dbReference type="Proteomes" id="UP000026915"/>
    </source>
</evidence>
<gene>
    <name evidence="1" type="ORF">TCM_028889</name>
</gene>
<protein>
    <submittedName>
        <fullName evidence="1">Uncharacterized protein</fullName>
    </submittedName>
</protein>
<dbReference type="AlphaFoldDB" id="A0A061GCP2"/>
<sequence length="56" mass="6411">MGNSFNCNSNAQTTVSTYVAIEWQCSAKSFQTQRLFFRFFNSIGAIPSQFDQFLCQ</sequence>
<evidence type="ECO:0000313" key="1">
    <source>
        <dbReference type="EMBL" id="EOY26927.1"/>
    </source>
</evidence>
<reference evidence="1 2" key="1">
    <citation type="journal article" date="2013" name="Genome Biol.">
        <title>The genome sequence of the most widely cultivated cacao type and its use to identify candidate genes regulating pod color.</title>
        <authorList>
            <person name="Motamayor J.C."/>
            <person name="Mockaitis K."/>
            <person name="Schmutz J."/>
            <person name="Haiminen N."/>
            <person name="Iii D.L."/>
            <person name="Cornejo O."/>
            <person name="Findley S.D."/>
            <person name="Zheng P."/>
            <person name="Utro F."/>
            <person name="Royaert S."/>
            <person name="Saski C."/>
            <person name="Jenkins J."/>
            <person name="Podicheti R."/>
            <person name="Zhao M."/>
            <person name="Scheffler B.E."/>
            <person name="Stack J.C."/>
            <person name="Feltus F.A."/>
            <person name="Mustiga G.M."/>
            <person name="Amores F."/>
            <person name="Phillips W."/>
            <person name="Marelli J.P."/>
            <person name="May G.D."/>
            <person name="Shapiro H."/>
            <person name="Ma J."/>
            <person name="Bustamante C.D."/>
            <person name="Schnell R.J."/>
            <person name="Main D."/>
            <person name="Gilbert D."/>
            <person name="Parida L."/>
            <person name="Kuhn D.N."/>
        </authorList>
    </citation>
    <scope>NUCLEOTIDE SEQUENCE [LARGE SCALE GENOMIC DNA]</scope>
    <source>
        <strain evidence="2">cv. Matina 1-6</strain>
    </source>
</reference>
<proteinExistence type="predicted"/>
<dbReference type="EMBL" id="CM001884">
    <property type="protein sequence ID" value="EOY26927.1"/>
    <property type="molecule type" value="Genomic_DNA"/>
</dbReference>
<accession>A0A061GCP2</accession>
<dbReference type="InParanoid" id="A0A061GCP2"/>
<dbReference type="Proteomes" id="UP000026915">
    <property type="component" value="Chromosome 6"/>
</dbReference>